<gene>
    <name evidence="1" type="ordered locus">Aflv_0822</name>
</gene>
<reference evidence="1 2" key="1">
    <citation type="journal article" date="2008" name="Genome Biol.">
        <title>Encapsulated in silica: genome, proteome and physiology of the thermophilic bacterium Anoxybacillus flavithermus WK1.</title>
        <authorList>
            <person name="Saw J.H."/>
            <person name="Mountain B.W."/>
            <person name="Feng L."/>
            <person name="Omelchenko M.V."/>
            <person name="Hou S."/>
            <person name="Saito J.A."/>
            <person name="Stott M.B."/>
            <person name="Li D."/>
            <person name="Zhao G."/>
            <person name="Wu J."/>
            <person name="Galperin M.Y."/>
            <person name="Koonin E.V."/>
            <person name="Makarova K.S."/>
            <person name="Wolf Y.I."/>
            <person name="Rigden D.J."/>
            <person name="Dunfield P.F."/>
            <person name="Wang L."/>
            <person name="Alam M."/>
        </authorList>
    </citation>
    <scope>NUCLEOTIDE SEQUENCE [LARGE SCALE GENOMIC DNA]</scope>
    <source>
        <strain evidence="2">DSM 21510 / WK1</strain>
    </source>
</reference>
<organism evidence="1 2">
    <name type="scientific">Anoxybacillus flavithermus (strain DSM 21510 / WK1)</name>
    <dbReference type="NCBI Taxonomy" id="491915"/>
    <lineage>
        <taxon>Bacteria</taxon>
        <taxon>Bacillati</taxon>
        <taxon>Bacillota</taxon>
        <taxon>Bacilli</taxon>
        <taxon>Bacillales</taxon>
        <taxon>Anoxybacillaceae</taxon>
        <taxon>Anoxybacillus</taxon>
    </lineage>
</organism>
<dbReference type="STRING" id="491915.Aflv_0822"/>
<dbReference type="KEGG" id="afl:Aflv_0822"/>
<evidence type="ECO:0000313" key="2">
    <source>
        <dbReference type="Proteomes" id="UP000000742"/>
    </source>
</evidence>
<dbReference type="AlphaFoldDB" id="B7GKB5"/>
<dbReference type="Proteomes" id="UP000000742">
    <property type="component" value="Chromosome"/>
</dbReference>
<dbReference type="EMBL" id="CP000922">
    <property type="protein sequence ID" value="ACJ33200.1"/>
    <property type="molecule type" value="Genomic_DNA"/>
</dbReference>
<proteinExistence type="predicted"/>
<sequence length="38" mass="4303">MFVLHCHVCIVCFYSGESERYFSLACAVMYFSRCGADG</sequence>
<evidence type="ECO:0000313" key="1">
    <source>
        <dbReference type="EMBL" id="ACJ33200.1"/>
    </source>
</evidence>
<dbReference type="HOGENOM" id="CLU_3323763_0_0_9"/>
<name>B7GKB5_ANOFW</name>
<protein>
    <submittedName>
        <fullName evidence="1">Uncharacterized protein</fullName>
    </submittedName>
</protein>
<accession>B7GKB5</accession>